<sequence length="129" mass="14759">MLLEPLQLNLSLMTWGVVLLKDSISSWEDKHHIRLQLIRNDVQIVHSFHGLFYHNYGSQSRPLEHSPKYNTATTSLCMTCCTRGEHLFAWQTAYPDTTIDVMNEKSGLMRPGNSVPLIHGQVWIFPGPL</sequence>
<evidence type="ECO:0000313" key="1">
    <source>
        <dbReference type="EMBL" id="GBL92272.1"/>
    </source>
</evidence>
<keyword evidence="2" id="KW-1185">Reference proteome</keyword>
<proteinExistence type="predicted"/>
<accession>A0A4Y2BJ27</accession>
<protein>
    <submittedName>
        <fullName evidence="1">Uncharacterized protein</fullName>
    </submittedName>
</protein>
<reference evidence="1 2" key="1">
    <citation type="journal article" date="2019" name="Sci. Rep.">
        <title>Orb-weaving spider Araneus ventricosus genome elucidates the spidroin gene catalogue.</title>
        <authorList>
            <person name="Kono N."/>
            <person name="Nakamura H."/>
            <person name="Ohtoshi R."/>
            <person name="Moran D.A.P."/>
            <person name="Shinohara A."/>
            <person name="Yoshida Y."/>
            <person name="Fujiwara M."/>
            <person name="Mori M."/>
            <person name="Tomita M."/>
            <person name="Arakawa K."/>
        </authorList>
    </citation>
    <scope>NUCLEOTIDE SEQUENCE [LARGE SCALE GENOMIC DNA]</scope>
</reference>
<dbReference type="AlphaFoldDB" id="A0A4Y2BJ27"/>
<gene>
    <name evidence="1" type="ORF">AVEN_35825_1</name>
</gene>
<dbReference type="Proteomes" id="UP000499080">
    <property type="component" value="Unassembled WGS sequence"/>
</dbReference>
<comment type="caution">
    <text evidence="1">The sequence shown here is derived from an EMBL/GenBank/DDBJ whole genome shotgun (WGS) entry which is preliminary data.</text>
</comment>
<evidence type="ECO:0000313" key="2">
    <source>
        <dbReference type="Proteomes" id="UP000499080"/>
    </source>
</evidence>
<organism evidence="1 2">
    <name type="scientific">Araneus ventricosus</name>
    <name type="common">Orbweaver spider</name>
    <name type="synonym">Epeira ventricosa</name>
    <dbReference type="NCBI Taxonomy" id="182803"/>
    <lineage>
        <taxon>Eukaryota</taxon>
        <taxon>Metazoa</taxon>
        <taxon>Ecdysozoa</taxon>
        <taxon>Arthropoda</taxon>
        <taxon>Chelicerata</taxon>
        <taxon>Arachnida</taxon>
        <taxon>Araneae</taxon>
        <taxon>Araneomorphae</taxon>
        <taxon>Entelegynae</taxon>
        <taxon>Araneoidea</taxon>
        <taxon>Araneidae</taxon>
        <taxon>Araneus</taxon>
    </lineage>
</organism>
<name>A0A4Y2BJ27_ARAVE</name>
<dbReference type="EMBL" id="BGPR01000085">
    <property type="protein sequence ID" value="GBL92272.1"/>
    <property type="molecule type" value="Genomic_DNA"/>
</dbReference>